<sequence>MSLLPSSSPVMDRLFLVKQQPIVMDKLFLLAISPATPTITETTPI</sequence>
<reference evidence="1" key="1">
    <citation type="submission" date="2017-05" db="UniProtKB">
        <authorList>
            <consortium name="EnsemblMetazoa"/>
        </authorList>
    </citation>
    <scope>IDENTIFICATION</scope>
</reference>
<dbReference type="AlphaFoldDB" id="A0A1X7VCB7"/>
<protein>
    <submittedName>
        <fullName evidence="1">Uncharacterized protein</fullName>
    </submittedName>
</protein>
<proteinExistence type="predicted"/>
<accession>A0A1X7VCB7</accession>
<evidence type="ECO:0000313" key="1">
    <source>
        <dbReference type="EnsemblMetazoa" id="Aqu2.1.37950_001"/>
    </source>
</evidence>
<organism evidence="1">
    <name type="scientific">Amphimedon queenslandica</name>
    <name type="common">Sponge</name>
    <dbReference type="NCBI Taxonomy" id="400682"/>
    <lineage>
        <taxon>Eukaryota</taxon>
        <taxon>Metazoa</taxon>
        <taxon>Porifera</taxon>
        <taxon>Demospongiae</taxon>
        <taxon>Heteroscleromorpha</taxon>
        <taxon>Haplosclerida</taxon>
        <taxon>Niphatidae</taxon>
        <taxon>Amphimedon</taxon>
    </lineage>
</organism>
<dbReference type="InParanoid" id="A0A1X7VCB7"/>
<name>A0A1X7VCB7_AMPQE</name>
<dbReference type="EnsemblMetazoa" id="Aqu2.1.37950_001">
    <property type="protein sequence ID" value="Aqu2.1.37950_001"/>
    <property type="gene ID" value="Aqu2.1.37950"/>
</dbReference>